<dbReference type="PRINTS" id="PR01036">
    <property type="entry name" value="TCRTETB"/>
</dbReference>
<dbReference type="CDD" id="cd17321">
    <property type="entry name" value="MFS_MMR_MDR_like"/>
    <property type="match status" value="1"/>
</dbReference>
<sequence>MTDGLPNPQRFFAFFTIAIAIIIAVLDSSIVNVALPAIGRDLSVSPAQAIWVVNAYQLAITVSLLPLACLGDIMGYKRIYWSGLAVFTLASFACANAHTLPVLAAARVVQGLGAAGIMSVNIALVRFIYPKAQLGVGVGYASLIVAVSSAAGPSVASAILSVAHWQWLFLVNVPLGLLALIVGARTLPITPASGKRLDKLSTVLNAITFGLLISGLAAFSEARGAERGVAMITAALLVGAFFVWRESRLAEPLLPIDLLRLPVFSLSMITSICSFAAQTMAFIALPFYFETTLGRPATQTGLLMTPWPLMTALIAPIAGRLSDRMSPERISSVGLVFLGCGLASLCWLGSDPSLFDIAWRLAIGGLGFGLFQSPNNRVIMGSAPRERSGGASGLQSMGRLLGQSLGAVVVALVFGLAHQRQAQVITAIGAALALIAANASALRRVKSRSPNVATSPVVSDR</sequence>
<evidence type="ECO:0000256" key="3">
    <source>
        <dbReference type="ARBA" id="ARBA00022475"/>
    </source>
</evidence>
<dbReference type="Proteomes" id="UP000673821">
    <property type="component" value="Unassembled WGS sequence"/>
</dbReference>
<feature type="transmembrane region" description="Helical" evidence="7">
    <location>
        <begin position="357"/>
        <end position="379"/>
    </location>
</feature>
<feature type="transmembrane region" description="Helical" evidence="7">
    <location>
        <begin position="200"/>
        <end position="219"/>
    </location>
</feature>
<evidence type="ECO:0000313" key="10">
    <source>
        <dbReference type="Proteomes" id="UP000673821"/>
    </source>
</evidence>
<dbReference type="Pfam" id="PF07690">
    <property type="entry name" value="MFS_1"/>
    <property type="match status" value="1"/>
</dbReference>
<feature type="transmembrane region" description="Helical" evidence="7">
    <location>
        <begin position="264"/>
        <end position="289"/>
    </location>
</feature>
<dbReference type="RefSeq" id="WP_054033692.1">
    <property type="nucleotide sequence ID" value="NZ_CAJNBC010000006.1"/>
</dbReference>
<proteinExistence type="predicted"/>
<evidence type="ECO:0000256" key="1">
    <source>
        <dbReference type="ARBA" id="ARBA00004651"/>
    </source>
</evidence>
<dbReference type="PROSITE" id="PS50850">
    <property type="entry name" value="MFS"/>
    <property type="match status" value="1"/>
</dbReference>
<feature type="transmembrane region" description="Helical" evidence="7">
    <location>
        <begin position="79"/>
        <end position="98"/>
    </location>
</feature>
<dbReference type="Gene3D" id="1.20.1250.20">
    <property type="entry name" value="MFS general substrate transporter like domains"/>
    <property type="match status" value="1"/>
</dbReference>
<feature type="transmembrane region" description="Helical" evidence="7">
    <location>
        <begin position="137"/>
        <end position="159"/>
    </location>
</feature>
<reference evidence="9 10" key="1">
    <citation type="submission" date="2021-02" db="EMBL/GenBank/DDBJ databases">
        <authorList>
            <person name="Vanwijnsberghe S."/>
        </authorList>
    </citation>
    <scope>NUCLEOTIDE SEQUENCE [LARGE SCALE GENOMIC DNA]</scope>
    <source>
        <strain evidence="9 10">R-69776</strain>
    </source>
</reference>
<keyword evidence="4 7" id="KW-0812">Transmembrane</keyword>
<dbReference type="SUPFAM" id="SSF103473">
    <property type="entry name" value="MFS general substrate transporter"/>
    <property type="match status" value="1"/>
</dbReference>
<feature type="transmembrane region" description="Helical" evidence="7">
    <location>
        <begin position="330"/>
        <end position="350"/>
    </location>
</feature>
<feature type="transmembrane region" description="Helical" evidence="7">
    <location>
        <begin position="165"/>
        <end position="188"/>
    </location>
</feature>
<dbReference type="GeneID" id="97052654"/>
<evidence type="ECO:0000256" key="4">
    <source>
        <dbReference type="ARBA" id="ARBA00022692"/>
    </source>
</evidence>
<dbReference type="InterPro" id="IPR036259">
    <property type="entry name" value="MFS_trans_sf"/>
</dbReference>
<comment type="caution">
    <text evidence="9">The sequence shown here is derived from an EMBL/GenBank/DDBJ whole genome shotgun (WGS) entry which is preliminary data.</text>
</comment>
<comment type="subcellular location">
    <subcellularLocation>
        <location evidence="1">Cell membrane</location>
        <topology evidence="1">Multi-pass membrane protein</topology>
    </subcellularLocation>
</comment>
<feature type="domain" description="Major facilitator superfamily (MFS) profile" evidence="8">
    <location>
        <begin position="13"/>
        <end position="448"/>
    </location>
</feature>
<evidence type="ECO:0000256" key="7">
    <source>
        <dbReference type="SAM" id="Phobius"/>
    </source>
</evidence>
<keyword evidence="6 7" id="KW-0472">Membrane</keyword>
<organism evidence="9 10">
    <name type="scientific">Paraburkholderia nemoris</name>
    <dbReference type="NCBI Taxonomy" id="2793076"/>
    <lineage>
        <taxon>Bacteria</taxon>
        <taxon>Pseudomonadati</taxon>
        <taxon>Pseudomonadota</taxon>
        <taxon>Betaproteobacteria</taxon>
        <taxon>Burkholderiales</taxon>
        <taxon>Burkholderiaceae</taxon>
        <taxon>Paraburkholderia</taxon>
    </lineage>
</organism>
<name>A0ABN7M4E2_9BURK</name>
<feature type="transmembrane region" description="Helical" evidence="7">
    <location>
        <begin position="104"/>
        <end position="125"/>
    </location>
</feature>
<keyword evidence="3" id="KW-1003">Cell membrane</keyword>
<feature type="transmembrane region" description="Helical" evidence="7">
    <location>
        <begin position="225"/>
        <end position="244"/>
    </location>
</feature>
<feature type="transmembrane region" description="Helical" evidence="7">
    <location>
        <begin position="400"/>
        <end position="418"/>
    </location>
</feature>
<gene>
    <name evidence="9" type="primary">ribZ_3</name>
    <name evidence="9" type="ORF">R69776_04218</name>
</gene>
<evidence type="ECO:0000256" key="6">
    <source>
        <dbReference type="ARBA" id="ARBA00023136"/>
    </source>
</evidence>
<evidence type="ECO:0000313" key="9">
    <source>
        <dbReference type="EMBL" id="CAE6779014.1"/>
    </source>
</evidence>
<dbReference type="InterPro" id="IPR020846">
    <property type="entry name" value="MFS_dom"/>
</dbReference>
<evidence type="ECO:0000256" key="2">
    <source>
        <dbReference type="ARBA" id="ARBA00022448"/>
    </source>
</evidence>
<dbReference type="PANTHER" id="PTHR42718">
    <property type="entry name" value="MAJOR FACILITATOR SUPERFAMILY MULTIDRUG TRANSPORTER MFSC"/>
    <property type="match status" value="1"/>
</dbReference>
<accession>A0ABN7M4E2</accession>
<dbReference type="Gene3D" id="1.20.1720.10">
    <property type="entry name" value="Multidrug resistance protein D"/>
    <property type="match status" value="1"/>
</dbReference>
<keyword evidence="5 7" id="KW-1133">Transmembrane helix</keyword>
<feature type="transmembrane region" description="Helical" evidence="7">
    <location>
        <begin position="424"/>
        <end position="442"/>
    </location>
</feature>
<protein>
    <submittedName>
        <fullName evidence="9">Riboflavin transporter RibZ</fullName>
    </submittedName>
</protein>
<feature type="transmembrane region" description="Helical" evidence="7">
    <location>
        <begin position="12"/>
        <end position="35"/>
    </location>
</feature>
<keyword evidence="10" id="KW-1185">Reference proteome</keyword>
<feature type="transmembrane region" description="Helical" evidence="7">
    <location>
        <begin position="47"/>
        <end position="67"/>
    </location>
</feature>
<dbReference type="PANTHER" id="PTHR42718:SF46">
    <property type="entry name" value="BLR6921 PROTEIN"/>
    <property type="match status" value="1"/>
</dbReference>
<evidence type="ECO:0000259" key="8">
    <source>
        <dbReference type="PROSITE" id="PS50850"/>
    </source>
</evidence>
<evidence type="ECO:0000256" key="5">
    <source>
        <dbReference type="ARBA" id="ARBA00022989"/>
    </source>
</evidence>
<dbReference type="EMBL" id="CAJNBH010000012">
    <property type="protein sequence ID" value="CAE6779014.1"/>
    <property type="molecule type" value="Genomic_DNA"/>
</dbReference>
<keyword evidence="2" id="KW-0813">Transport</keyword>
<feature type="transmembrane region" description="Helical" evidence="7">
    <location>
        <begin position="301"/>
        <end position="318"/>
    </location>
</feature>
<dbReference type="InterPro" id="IPR011701">
    <property type="entry name" value="MFS"/>
</dbReference>